<evidence type="ECO:0000313" key="2">
    <source>
        <dbReference type="Proteomes" id="UP000462055"/>
    </source>
</evidence>
<proteinExistence type="predicted"/>
<dbReference type="EMBL" id="WBMS02000019">
    <property type="protein sequence ID" value="MWA03423.1"/>
    <property type="molecule type" value="Genomic_DNA"/>
</dbReference>
<comment type="caution">
    <text evidence="1">The sequence shown here is derived from an EMBL/GenBank/DDBJ whole genome shotgun (WGS) entry which is preliminary data.</text>
</comment>
<sequence>MSSVHPRQVLDELQRLRRRLGFDRNDLRRAADRRQWAAGPAAAVSFATIAPPPCAGIVSATYQSGVRTEAAQTASHLAVGGAAASGVQVVRIGQSGADAVWHGVAARPGAR</sequence>
<protein>
    <submittedName>
        <fullName evidence="1">Uncharacterized protein</fullName>
    </submittedName>
</protein>
<accession>A0A6I4MCJ9</accession>
<gene>
    <name evidence="1" type="ORF">F8568_024195</name>
</gene>
<dbReference type="RefSeq" id="WP_151595964.1">
    <property type="nucleotide sequence ID" value="NZ_WBMS02000019.1"/>
</dbReference>
<organism evidence="1 2">
    <name type="scientific">Actinomadura physcomitrii</name>
    <dbReference type="NCBI Taxonomy" id="2650748"/>
    <lineage>
        <taxon>Bacteria</taxon>
        <taxon>Bacillati</taxon>
        <taxon>Actinomycetota</taxon>
        <taxon>Actinomycetes</taxon>
        <taxon>Streptosporangiales</taxon>
        <taxon>Thermomonosporaceae</taxon>
        <taxon>Actinomadura</taxon>
    </lineage>
</organism>
<keyword evidence="2" id="KW-1185">Reference proteome</keyword>
<dbReference type="Proteomes" id="UP000462055">
    <property type="component" value="Unassembled WGS sequence"/>
</dbReference>
<evidence type="ECO:0000313" key="1">
    <source>
        <dbReference type="EMBL" id="MWA03423.1"/>
    </source>
</evidence>
<reference evidence="1" key="1">
    <citation type="submission" date="2019-12" db="EMBL/GenBank/DDBJ databases">
        <title>Actinomadura physcomitrii sp. nov., a novel actinomycete isolated from moss [Physcomitrium sphaericum (Ludw) Fuernr].</title>
        <authorList>
            <person name="Zhuang X."/>
        </authorList>
    </citation>
    <scope>NUCLEOTIDE SEQUENCE [LARGE SCALE GENOMIC DNA]</scope>
    <source>
        <strain evidence="1">LD22</strain>
    </source>
</reference>
<dbReference type="AlphaFoldDB" id="A0A6I4MCJ9"/>
<name>A0A6I4MCJ9_9ACTN</name>